<dbReference type="RefSeq" id="WP_027260728.1">
    <property type="nucleotide sequence ID" value="NZ_FPAW01000070.1"/>
</dbReference>
<evidence type="ECO:0000256" key="1">
    <source>
        <dbReference type="ARBA" id="ARBA00002286"/>
    </source>
</evidence>
<reference evidence="6 7" key="1">
    <citation type="submission" date="2016-10" db="EMBL/GenBank/DDBJ databases">
        <authorList>
            <person name="de Groot N.N."/>
        </authorList>
    </citation>
    <scope>NUCLEOTIDE SEQUENCE [LARGE SCALE GENOMIC DNA]</scope>
    <source>
        <strain evidence="6 7">CGMCC 1.10959</strain>
    </source>
</reference>
<dbReference type="PANTHER" id="PTHR35528">
    <property type="entry name" value="BLL1675 PROTEIN"/>
    <property type="match status" value="1"/>
</dbReference>
<evidence type="ECO:0000259" key="5">
    <source>
        <dbReference type="Pfam" id="PF13610"/>
    </source>
</evidence>
<accession>A0A1I7ECV8</accession>
<dbReference type="eggNOG" id="COG3316">
    <property type="taxonomic scope" value="Bacteria"/>
</dbReference>
<evidence type="ECO:0000313" key="6">
    <source>
        <dbReference type="EMBL" id="SFU21788.1"/>
    </source>
</evidence>
<sequence>MTKPDLFKYFQSSPEIIRLTVMMYIRFPLSLRNVEDLLHERGIDISHETVRFWWNRFGPKFASEIRRKRVDRMRSAPQWRWHLDEMFVKINGERHYLWRAVDHEGEVLESFVTKTRDKKAALKFLKKSMKRHGRPHVFVTDLLRSYGAALKVIGASHRQETGRWSNNRAENSHLPFRRRERAMQCFRRMRSLQKFVSVHASVLNHFNQERHLYTRQNFKLNRTAALAEWRQLCSA</sequence>
<keyword evidence="2" id="KW-0815">Transposition</keyword>
<evidence type="ECO:0000256" key="2">
    <source>
        <dbReference type="ARBA" id="ARBA00022578"/>
    </source>
</evidence>
<dbReference type="AlphaFoldDB" id="A0A1I7ECV8"/>
<organism evidence="6 7">
    <name type="scientific">Sedimentitalea nanhaiensis</name>
    <dbReference type="NCBI Taxonomy" id="999627"/>
    <lineage>
        <taxon>Bacteria</taxon>
        <taxon>Pseudomonadati</taxon>
        <taxon>Pseudomonadota</taxon>
        <taxon>Alphaproteobacteria</taxon>
        <taxon>Rhodobacterales</taxon>
        <taxon>Paracoccaceae</taxon>
        <taxon>Sedimentitalea</taxon>
    </lineage>
</organism>
<dbReference type="GO" id="GO:0003677">
    <property type="term" value="F:DNA binding"/>
    <property type="evidence" value="ECO:0007669"/>
    <property type="project" value="UniProtKB-KW"/>
</dbReference>
<dbReference type="EMBL" id="FPAW01000070">
    <property type="protein sequence ID" value="SFU21788.1"/>
    <property type="molecule type" value="Genomic_DNA"/>
</dbReference>
<keyword evidence="4" id="KW-0233">DNA recombination</keyword>
<dbReference type="Pfam" id="PF13610">
    <property type="entry name" value="DDE_Tnp_IS240"/>
    <property type="match status" value="1"/>
</dbReference>
<comment type="function">
    <text evidence="1">Involved in the transposition of the insertion sequence.</text>
</comment>
<dbReference type="InterPro" id="IPR052183">
    <property type="entry name" value="IS_Transposase"/>
</dbReference>
<gene>
    <name evidence="6" type="ORF">SAMN05216236_1708</name>
</gene>
<dbReference type="GO" id="GO:0032196">
    <property type="term" value="P:transposition"/>
    <property type="evidence" value="ECO:0007669"/>
    <property type="project" value="UniProtKB-KW"/>
</dbReference>
<dbReference type="InterPro" id="IPR012337">
    <property type="entry name" value="RNaseH-like_sf"/>
</dbReference>
<name>A0A1I7ECV8_9RHOB</name>
<evidence type="ECO:0000256" key="4">
    <source>
        <dbReference type="ARBA" id="ARBA00023172"/>
    </source>
</evidence>
<evidence type="ECO:0000256" key="3">
    <source>
        <dbReference type="ARBA" id="ARBA00023125"/>
    </source>
</evidence>
<dbReference type="Proteomes" id="UP000182466">
    <property type="component" value="Unassembled WGS sequence"/>
</dbReference>
<dbReference type="Gene3D" id="3.30.420.10">
    <property type="entry name" value="Ribonuclease H-like superfamily/Ribonuclease H"/>
    <property type="match status" value="1"/>
</dbReference>
<keyword evidence="3" id="KW-0238">DNA-binding</keyword>
<dbReference type="NCBIfam" id="NF033587">
    <property type="entry name" value="transpos_IS6"/>
    <property type="match status" value="1"/>
</dbReference>
<dbReference type="InterPro" id="IPR047930">
    <property type="entry name" value="Transpos_IS6"/>
</dbReference>
<dbReference type="PANTHER" id="PTHR35528:SF3">
    <property type="entry name" value="BLL1675 PROTEIN"/>
    <property type="match status" value="1"/>
</dbReference>
<dbReference type="GO" id="GO:0006310">
    <property type="term" value="P:DNA recombination"/>
    <property type="evidence" value="ECO:0007669"/>
    <property type="project" value="UniProtKB-KW"/>
</dbReference>
<keyword evidence="7" id="KW-1185">Reference proteome</keyword>
<dbReference type="InterPro" id="IPR032874">
    <property type="entry name" value="DDE_dom"/>
</dbReference>
<dbReference type="OrthoDB" id="4315389at2"/>
<proteinExistence type="predicted"/>
<dbReference type="SUPFAM" id="SSF53098">
    <property type="entry name" value="Ribonuclease H-like"/>
    <property type="match status" value="1"/>
</dbReference>
<feature type="domain" description="DDE" evidence="5">
    <location>
        <begin position="79"/>
        <end position="208"/>
    </location>
</feature>
<evidence type="ECO:0000313" key="7">
    <source>
        <dbReference type="Proteomes" id="UP000182466"/>
    </source>
</evidence>
<protein>
    <submittedName>
        <fullName evidence="6">Putative transposase</fullName>
    </submittedName>
</protein>
<dbReference type="InterPro" id="IPR036397">
    <property type="entry name" value="RNaseH_sf"/>
</dbReference>